<dbReference type="Gene3D" id="3.30.40.10">
    <property type="entry name" value="Zinc/RING finger domain, C3HC4 (zinc finger)"/>
    <property type="match status" value="1"/>
</dbReference>
<dbReference type="GO" id="GO:0008270">
    <property type="term" value="F:zinc ion binding"/>
    <property type="evidence" value="ECO:0007669"/>
    <property type="project" value="UniProtKB-KW"/>
</dbReference>
<evidence type="ECO:0000313" key="8">
    <source>
        <dbReference type="Proteomes" id="UP000828390"/>
    </source>
</evidence>
<evidence type="ECO:0000256" key="4">
    <source>
        <dbReference type="PROSITE-ProRule" id="PRU00175"/>
    </source>
</evidence>
<dbReference type="InterPro" id="IPR013083">
    <property type="entry name" value="Znf_RING/FYVE/PHD"/>
</dbReference>
<evidence type="ECO:0000256" key="5">
    <source>
        <dbReference type="SAM" id="MobiDB-lite"/>
    </source>
</evidence>
<accession>A0A9D4F2A1</accession>
<dbReference type="PROSITE" id="PS50089">
    <property type="entry name" value="ZF_RING_2"/>
    <property type="match status" value="1"/>
</dbReference>
<dbReference type="AlphaFoldDB" id="A0A9D4F2A1"/>
<organism evidence="7 8">
    <name type="scientific">Dreissena polymorpha</name>
    <name type="common">Zebra mussel</name>
    <name type="synonym">Mytilus polymorpha</name>
    <dbReference type="NCBI Taxonomy" id="45954"/>
    <lineage>
        <taxon>Eukaryota</taxon>
        <taxon>Metazoa</taxon>
        <taxon>Spiralia</taxon>
        <taxon>Lophotrochozoa</taxon>
        <taxon>Mollusca</taxon>
        <taxon>Bivalvia</taxon>
        <taxon>Autobranchia</taxon>
        <taxon>Heteroconchia</taxon>
        <taxon>Euheterodonta</taxon>
        <taxon>Imparidentia</taxon>
        <taxon>Neoheterodontei</taxon>
        <taxon>Myida</taxon>
        <taxon>Dreissenoidea</taxon>
        <taxon>Dreissenidae</taxon>
        <taxon>Dreissena</taxon>
    </lineage>
</organism>
<feature type="domain" description="RING-type" evidence="6">
    <location>
        <begin position="547"/>
        <end position="592"/>
    </location>
</feature>
<comment type="caution">
    <text evidence="7">The sequence shown here is derived from an EMBL/GenBank/DDBJ whole genome shotgun (WGS) entry which is preliminary data.</text>
</comment>
<reference evidence="7" key="1">
    <citation type="journal article" date="2019" name="bioRxiv">
        <title>The Genome of the Zebra Mussel, Dreissena polymorpha: A Resource for Invasive Species Research.</title>
        <authorList>
            <person name="McCartney M.A."/>
            <person name="Auch B."/>
            <person name="Kono T."/>
            <person name="Mallez S."/>
            <person name="Zhang Y."/>
            <person name="Obille A."/>
            <person name="Becker A."/>
            <person name="Abrahante J.E."/>
            <person name="Garbe J."/>
            <person name="Badalamenti J.P."/>
            <person name="Herman A."/>
            <person name="Mangelson H."/>
            <person name="Liachko I."/>
            <person name="Sullivan S."/>
            <person name="Sone E.D."/>
            <person name="Koren S."/>
            <person name="Silverstein K.A.T."/>
            <person name="Beckman K.B."/>
            <person name="Gohl D.M."/>
        </authorList>
    </citation>
    <scope>NUCLEOTIDE SEQUENCE</scope>
    <source>
        <strain evidence="7">Duluth1</strain>
        <tissue evidence="7">Whole animal</tissue>
    </source>
</reference>
<feature type="region of interest" description="Disordered" evidence="5">
    <location>
        <begin position="442"/>
        <end position="495"/>
    </location>
</feature>
<gene>
    <name evidence="7" type="ORF">DPMN_166294</name>
</gene>
<reference evidence="7" key="2">
    <citation type="submission" date="2020-11" db="EMBL/GenBank/DDBJ databases">
        <authorList>
            <person name="McCartney M.A."/>
            <person name="Auch B."/>
            <person name="Kono T."/>
            <person name="Mallez S."/>
            <person name="Becker A."/>
            <person name="Gohl D.M."/>
            <person name="Silverstein K.A.T."/>
            <person name="Koren S."/>
            <person name="Bechman K.B."/>
            <person name="Herman A."/>
            <person name="Abrahante J.E."/>
            <person name="Garbe J."/>
        </authorList>
    </citation>
    <scope>NUCLEOTIDE SEQUENCE</scope>
    <source>
        <strain evidence="7">Duluth1</strain>
        <tissue evidence="7">Whole animal</tissue>
    </source>
</reference>
<feature type="region of interest" description="Disordered" evidence="5">
    <location>
        <begin position="524"/>
        <end position="544"/>
    </location>
</feature>
<dbReference type="SUPFAM" id="SSF57850">
    <property type="entry name" value="RING/U-box"/>
    <property type="match status" value="1"/>
</dbReference>
<evidence type="ECO:0000313" key="7">
    <source>
        <dbReference type="EMBL" id="KAH3788162.1"/>
    </source>
</evidence>
<keyword evidence="3" id="KW-0862">Zinc</keyword>
<sequence length="616" mass="70875">MPSQKLSADTAKKLGESALGPKGLVERVRRDYSLELDTCGATWYVRGNNKELVEMGVDALDHLANDTKSTAVKSLGPYGSVVWSFRDKDAKHIVHLFKAELEEIRMIKSVQVSVTPDDFNPMHLEVKCDQNEYELVKKTMHKMQTRVATVVTGSVRVQTREKPLAKEFEKRPDDGQVYSRLIFGKEIIFFGKIFAQVQAAMAQWESFREQGMEKLTAQLPKRNHSRVLPIPILNLLRRLRGGIKPIIERVRNDFLLDVDYNEEEEQFKLMGDNLDVVQMAYDVLCSKVSAPDAKVVCSKALGTRGTVIWAFKDNQARHFKHLFLEERKMLHQVQGTFVRFSPNEANPLSVEIKCEQVSYDVVNSIMQHVDNDIKLCKSRSINLEVEEQGAATKFEKRLDDGRFYCRILFSGKEMTFFGRNDAMATSGITEWEEFKRRERIRQQQEEQERKNQEENMRKEQQKKDEQMRREQEKREKEFAKRAREQERKLKEEEQKRIKQEQMRLLKQKKSVENKRVEILGAVKEDPEETTSADPGQATAPEKTPPGCPVCHEAFTEIIATSKRLLRTRCDHIMCQPCAAAAVAQQGGCPVCRKSIAAEDLTFVTLFTNLIEQAPQV</sequence>
<dbReference type="EMBL" id="JAIWYP010000008">
    <property type="protein sequence ID" value="KAH3788162.1"/>
    <property type="molecule type" value="Genomic_DNA"/>
</dbReference>
<keyword evidence="1" id="KW-0479">Metal-binding</keyword>
<keyword evidence="8" id="KW-1185">Reference proteome</keyword>
<dbReference type="InterPro" id="IPR017907">
    <property type="entry name" value="Znf_RING_CS"/>
</dbReference>
<dbReference type="PROSITE" id="PS00518">
    <property type="entry name" value="ZF_RING_1"/>
    <property type="match status" value="1"/>
</dbReference>
<protein>
    <recommendedName>
        <fullName evidence="6">RING-type domain-containing protein</fullName>
    </recommendedName>
</protein>
<dbReference type="OrthoDB" id="6105938at2759"/>
<evidence type="ECO:0000256" key="1">
    <source>
        <dbReference type="ARBA" id="ARBA00022723"/>
    </source>
</evidence>
<dbReference type="Proteomes" id="UP000828390">
    <property type="component" value="Unassembled WGS sequence"/>
</dbReference>
<evidence type="ECO:0000256" key="2">
    <source>
        <dbReference type="ARBA" id="ARBA00022771"/>
    </source>
</evidence>
<name>A0A9D4F2A1_DREPO</name>
<dbReference type="Pfam" id="PF14634">
    <property type="entry name" value="zf-RING_5"/>
    <property type="match status" value="1"/>
</dbReference>
<keyword evidence="2 4" id="KW-0863">Zinc-finger</keyword>
<evidence type="ECO:0000259" key="6">
    <source>
        <dbReference type="PROSITE" id="PS50089"/>
    </source>
</evidence>
<dbReference type="InterPro" id="IPR001841">
    <property type="entry name" value="Znf_RING"/>
</dbReference>
<proteinExistence type="predicted"/>
<dbReference type="SMART" id="SM00184">
    <property type="entry name" value="RING"/>
    <property type="match status" value="1"/>
</dbReference>
<evidence type="ECO:0000256" key="3">
    <source>
        <dbReference type="ARBA" id="ARBA00022833"/>
    </source>
</evidence>